<feature type="region of interest" description="Disordered" evidence="1">
    <location>
        <begin position="741"/>
        <end position="760"/>
    </location>
</feature>
<reference evidence="4 5" key="1">
    <citation type="submission" date="2016-10" db="EMBL/GenBank/DDBJ databases">
        <title>Genome sequence of the basidiomycete white-rot fungus Trametes pubescens.</title>
        <authorList>
            <person name="Makela M.R."/>
            <person name="Granchi Z."/>
            <person name="Peng M."/>
            <person name="De Vries R.P."/>
            <person name="Grigoriev I."/>
            <person name="Riley R."/>
            <person name="Hilden K."/>
        </authorList>
    </citation>
    <scope>NUCLEOTIDE SEQUENCE [LARGE SCALE GENOMIC DNA]</scope>
    <source>
        <strain evidence="4 5">FBCC735</strain>
    </source>
</reference>
<keyword evidence="5" id="KW-1185">Reference proteome</keyword>
<evidence type="ECO:0000256" key="1">
    <source>
        <dbReference type="SAM" id="MobiDB-lite"/>
    </source>
</evidence>
<sequence>MRLLDISRFPKLTFCEVTDPNNARFAVLSHVWNKETDEGGFIPEPTFQEVSEVVLQHSGILPEEPKFDKLRSVCQVAHTHGYRLVWADMCCIDKTSSAEVSEAIASMFSWYRSADVCYAYLKDVPSSLQPLVSPEIGLLSSEWFRRGWTLQELIAPRSLVFLSSDWRAFGTKSSLANYIMSITHIPTAVLIHEQSVHSISVAQRMSWAAGRHTTRPEDQAYCLMGLFGIRIPIMYGEGTYAFIRLQEEILKHIPDPTLLAWGLPCDDCADLGLTMRSDSDPPHSPVSVAAEDTTSIHVHAPQSPIQVDRFLFAASPDDFARAGRGGKDGLSIRNAPSQSVGPFPFQSVSCRMLHIRAPLIPLYPITSTPIERSSKLPVAYLAPLGCETHAGKALALLLSLQRMESGARWCIGSQSRVPMDIMVSRDPAVVRIVALDPRELVAPTSATGNVYAPLSAPSSSGDPTQFASVHRALSQNDGHFDVKLSGWCAVTLAANQYFLMSSQPHKWLLSLPQGYETCPHMTSGSDVCPHTSGEQQCPDSSVALKIRFANCDSSFCRRPDPHSRYLWGDVEIDLPPPTSTVSPIPVIEGCRGVKHHVASWTLRDGVALKTFNFQIRKMQDISSPVTTYPLSRDTRSQSILVTLALKRMPSERSEANHEFLLEIDICKQTRSVTAASCPVRNSEVDANFLSPTRMSPTLESCRQHSNLWPMVRTRSNSVANLSTAGSTAGQEDLQVPDIGQRRTRSASFSGDPSPTPSFPPVPILITPVPAILALPTRAAPLSPAVPSPLAPILVVRNATAPEPSRAVAGPSRIPERLDPSGLQNVAEVAVESSPYNSDAENVGTTPKMPPMRKMVSTVALSRLRRIFSASKWWRRRRQQSE</sequence>
<evidence type="ECO:0000259" key="2">
    <source>
        <dbReference type="Pfam" id="PF06985"/>
    </source>
</evidence>
<evidence type="ECO:0000259" key="3">
    <source>
        <dbReference type="Pfam" id="PF26640"/>
    </source>
</evidence>
<proteinExistence type="predicted"/>
<dbReference type="OMA" id="DICKQTR"/>
<gene>
    <name evidence="4" type="ORF">TRAPUB_12058</name>
</gene>
<dbReference type="AlphaFoldDB" id="A0A1M2VUX7"/>
<dbReference type="PANTHER" id="PTHR10622">
    <property type="entry name" value="HET DOMAIN-CONTAINING PROTEIN"/>
    <property type="match status" value="1"/>
</dbReference>
<dbReference type="STRING" id="154538.A0A1M2VUX7"/>
<feature type="domain" description="Heterokaryon incompatibility" evidence="2">
    <location>
        <begin position="25"/>
        <end position="123"/>
    </location>
</feature>
<dbReference type="Pfam" id="PF26640">
    <property type="entry name" value="DUF8212"/>
    <property type="match status" value="1"/>
</dbReference>
<dbReference type="EMBL" id="MNAD01000643">
    <property type="protein sequence ID" value="OJT11414.1"/>
    <property type="molecule type" value="Genomic_DNA"/>
</dbReference>
<dbReference type="InterPro" id="IPR058525">
    <property type="entry name" value="DUF8212"/>
</dbReference>
<dbReference type="InterPro" id="IPR010730">
    <property type="entry name" value="HET"/>
</dbReference>
<organism evidence="4 5">
    <name type="scientific">Trametes pubescens</name>
    <name type="common">White-rot fungus</name>
    <dbReference type="NCBI Taxonomy" id="154538"/>
    <lineage>
        <taxon>Eukaryota</taxon>
        <taxon>Fungi</taxon>
        <taxon>Dikarya</taxon>
        <taxon>Basidiomycota</taxon>
        <taxon>Agaricomycotina</taxon>
        <taxon>Agaricomycetes</taxon>
        <taxon>Polyporales</taxon>
        <taxon>Polyporaceae</taxon>
        <taxon>Trametes</taxon>
    </lineage>
</organism>
<dbReference type="Pfam" id="PF06985">
    <property type="entry name" value="HET"/>
    <property type="match status" value="1"/>
</dbReference>
<dbReference type="PANTHER" id="PTHR10622:SF10">
    <property type="entry name" value="HET DOMAIN-CONTAINING PROTEIN"/>
    <property type="match status" value="1"/>
</dbReference>
<dbReference type="Proteomes" id="UP000184267">
    <property type="component" value="Unassembled WGS sequence"/>
</dbReference>
<comment type="caution">
    <text evidence="4">The sequence shown here is derived from an EMBL/GenBank/DDBJ whole genome shotgun (WGS) entry which is preliminary data.</text>
</comment>
<evidence type="ECO:0000313" key="4">
    <source>
        <dbReference type="EMBL" id="OJT11414.1"/>
    </source>
</evidence>
<name>A0A1M2VUX7_TRAPU</name>
<dbReference type="OrthoDB" id="2757218at2759"/>
<accession>A0A1M2VUX7</accession>
<evidence type="ECO:0000313" key="5">
    <source>
        <dbReference type="Proteomes" id="UP000184267"/>
    </source>
</evidence>
<protein>
    <submittedName>
        <fullName evidence="4">Vegetative incompatibility protein HET-E-1</fullName>
    </submittedName>
</protein>
<feature type="domain" description="DUF8212" evidence="3">
    <location>
        <begin position="240"/>
        <end position="407"/>
    </location>
</feature>